<dbReference type="Proteomes" id="UP000276526">
    <property type="component" value="Unassembled WGS sequence"/>
</dbReference>
<dbReference type="PANTHER" id="PTHR34137">
    <property type="entry name" value="EXODEOXYRIBONUCLEASE 7 SMALL SUBUNIT"/>
    <property type="match status" value="1"/>
</dbReference>
<dbReference type="InterPro" id="IPR003761">
    <property type="entry name" value="Exonuc_VII_S"/>
</dbReference>
<dbReference type="NCBIfam" id="TIGR01280">
    <property type="entry name" value="xseB"/>
    <property type="match status" value="1"/>
</dbReference>
<dbReference type="Pfam" id="PF02609">
    <property type="entry name" value="Exonuc_VII_S"/>
    <property type="match status" value="1"/>
</dbReference>
<comment type="subunit">
    <text evidence="6">Heterooligomer composed of large and small subunits.</text>
</comment>
<dbReference type="GO" id="GO:0005829">
    <property type="term" value="C:cytosol"/>
    <property type="evidence" value="ECO:0007669"/>
    <property type="project" value="TreeGrafter"/>
</dbReference>
<dbReference type="GO" id="GO:0008855">
    <property type="term" value="F:exodeoxyribonuclease VII activity"/>
    <property type="evidence" value="ECO:0007669"/>
    <property type="project" value="UniProtKB-UniRule"/>
</dbReference>
<comment type="caution">
    <text evidence="8">The sequence shown here is derived from an EMBL/GenBank/DDBJ whole genome shotgun (WGS) entry which is preliminary data.</text>
</comment>
<protein>
    <recommendedName>
        <fullName evidence="6">Exodeoxyribonuclease 7 small subunit</fullName>
        <ecNumber evidence="6">3.1.11.6</ecNumber>
    </recommendedName>
    <alternativeName>
        <fullName evidence="6">Exodeoxyribonuclease VII small subunit</fullName>
        <shortName evidence="6">Exonuclease VII small subunit</shortName>
    </alternativeName>
</protein>
<name>A0A426Q045_9CORY</name>
<comment type="catalytic activity">
    <reaction evidence="6">
        <text>Exonucleolytic cleavage in either 5'- to 3'- or 3'- to 5'-direction to yield nucleoside 5'-phosphates.</text>
        <dbReference type="EC" id="3.1.11.6"/>
    </reaction>
</comment>
<keyword evidence="2 6" id="KW-0963">Cytoplasm</keyword>
<dbReference type="PANTHER" id="PTHR34137:SF1">
    <property type="entry name" value="EXODEOXYRIBONUCLEASE 7 SMALL SUBUNIT"/>
    <property type="match status" value="1"/>
</dbReference>
<dbReference type="NCBIfam" id="NF002139">
    <property type="entry name" value="PRK00977.1-3"/>
    <property type="match status" value="1"/>
</dbReference>
<reference evidence="8 9" key="1">
    <citation type="submission" date="2018-01" db="EMBL/GenBank/DDBJ databases">
        <title>Twenty Corynebacterium bovis Genomes.</title>
        <authorList>
            <person name="Gulvik C.A."/>
        </authorList>
    </citation>
    <scope>NUCLEOTIDE SEQUENCE [LARGE SCALE GENOMIC DNA]</scope>
    <source>
        <strain evidence="8 9">F6900</strain>
    </source>
</reference>
<evidence type="ECO:0000256" key="7">
    <source>
        <dbReference type="SAM" id="MobiDB-lite"/>
    </source>
</evidence>
<evidence type="ECO:0000256" key="1">
    <source>
        <dbReference type="ARBA" id="ARBA00009998"/>
    </source>
</evidence>
<feature type="region of interest" description="Disordered" evidence="7">
    <location>
        <begin position="74"/>
        <end position="117"/>
    </location>
</feature>
<keyword evidence="4 6" id="KW-0378">Hydrolase</keyword>
<evidence type="ECO:0000256" key="3">
    <source>
        <dbReference type="ARBA" id="ARBA00022722"/>
    </source>
</evidence>
<feature type="compositionally biased region" description="Basic and acidic residues" evidence="7">
    <location>
        <begin position="74"/>
        <end position="83"/>
    </location>
</feature>
<comment type="similarity">
    <text evidence="1 6">Belongs to the XseB family.</text>
</comment>
<dbReference type="GO" id="GO:0009318">
    <property type="term" value="C:exodeoxyribonuclease VII complex"/>
    <property type="evidence" value="ECO:0007669"/>
    <property type="project" value="UniProtKB-UniRule"/>
</dbReference>
<dbReference type="EC" id="3.1.11.6" evidence="6"/>
<accession>A0A426Q045</accession>
<dbReference type="AlphaFoldDB" id="A0A426Q045"/>
<gene>
    <name evidence="6" type="primary">xseB</name>
    <name evidence="8" type="ORF">CXF48_03405</name>
</gene>
<evidence type="ECO:0000313" key="9">
    <source>
        <dbReference type="Proteomes" id="UP000276526"/>
    </source>
</evidence>
<comment type="subcellular location">
    <subcellularLocation>
        <location evidence="6">Cytoplasm</location>
    </subcellularLocation>
</comment>
<dbReference type="Gene3D" id="1.10.287.1040">
    <property type="entry name" value="Exonuclease VII, small subunit"/>
    <property type="match status" value="1"/>
</dbReference>
<keyword evidence="3 6" id="KW-0540">Nuclease</keyword>
<sequence length="117" mass="12491">MTGSTGQENRQTFRPVEELNYEQARDELVEVVKILELGQMSLDESLNYWERGETLAAYCETYLDGASSRIEQALARRDGRGGDGDTAGSGDADAGDGGAARDDGADEGEGTAPRDAN</sequence>
<organism evidence="8 9">
    <name type="scientific">Corynebacterium bovis</name>
    <dbReference type="NCBI Taxonomy" id="36808"/>
    <lineage>
        <taxon>Bacteria</taxon>
        <taxon>Bacillati</taxon>
        <taxon>Actinomycetota</taxon>
        <taxon>Actinomycetes</taxon>
        <taxon>Mycobacteriales</taxon>
        <taxon>Corynebacteriaceae</taxon>
        <taxon>Corynebacterium</taxon>
    </lineage>
</organism>
<dbReference type="SUPFAM" id="SSF116842">
    <property type="entry name" value="XseB-like"/>
    <property type="match status" value="1"/>
</dbReference>
<keyword evidence="5 6" id="KW-0269">Exonuclease</keyword>
<dbReference type="GO" id="GO:0006308">
    <property type="term" value="P:DNA catabolic process"/>
    <property type="evidence" value="ECO:0007669"/>
    <property type="project" value="UniProtKB-UniRule"/>
</dbReference>
<evidence type="ECO:0000256" key="6">
    <source>
        <dbReference type="HAMAP-Rule" id="MF_00337"/>
    </source>
</evidence>
<dbReference type="HAMAP" id="MF_00337">
    <property type="entry name" value="Exonuc_7_S"/>
    <property type="match status" value="1"/>
</dbReference>
<dbReference type="EMBL" id="PQNK01000004">
    <property type="protein sequence ID" value="RRO87233.1"/>
    <property type="molecule type" value="Genomic_DNA"/>
</dbReference>
<dbReference type="InterPro" id="IPR037004">
    <property type="entry name" value="Exonuc_VII_ssu_sf"/>
</dbReference>
<evidence type="ECO:0000256" key="5">
    <source>
        <dbReference type="ARBA" id="ARBA00022839"/>
    </source>
</evidence>
<evidence type="ECO:0000256" key="2">
    <source>
        <dbReference type="ARBA" id="ARBA00022490"/>
    </source>
</evidence>
<comment type="function">
    <text evidence="6">Bidirectionally degrades single-stranded DNA into large acid-insoluble oligonucleotides, which are then degraded further into small acid-soluble oligonucleotides.</text>
</comment>
<proteinExistence type="inferred from homology"/>
<evidence type="ECO:0000256" key="4">
    <source>
        <dbReference type="ARBA" id="ARBA00022801"/>
    </source>
</evidence>
<evidence type="ECO:0000313" key="8">
    <source>
        <dbReference type="EMBL" id="RRO87233.1"/>
    </source>
</evidence>
<dbReference type="RefSeq" id="WP_125207029.1">
    <property type="nucleotide sequence ID" value="NZ_PQNK01000004.1"/>
</dbReference>